<dbReference type="NCBIfam" id="TIGR02093">
    <property type="entry name" value="P_ylase"/>
    <property type="match status" value="1"/>
</dbReference>
<comment type="catalytic activity">
    <reaction evidence="1 11">
        <text>[(1-&gt;4)-alpha-D-glucosyl](n) + phosphate = [(1-&gt;4)-alpha-D-glucosyl](n-1) + alpha-D-glucose 1-phosphate</text>
        <dbReference type="Rhea" id="RHEA:41732"/>
        <dbReference type="Rhea" id="RHEA-COMP:9584"/>
        <dbReference type="Rhea" id="RHEA-COMP:9586"/>
        <dbReference type="ChEBI" id="CHEBI:15444"/>
        <dbReference type="ChEBI" id="CHEBI:43474"/>
        <dbReference type="ChEBI" id="CHEBI:58601"/>
        <dbReference type="EC" id="2.4.1.1"/>
    </reaction>
</comment>
<comment type="cofactor">
    <cofactor evidence="2 11">
        <name>pyridoxal 5'-phosphate</name>
        <dbReference type="ChEBI" id="CHEBI:597326"/>
    </cofactor>
</comment>
<evidence type="ECO:0000256" key="7">
    <source>
        <dbReference type="ARBA" id="ARBA00022898"/>
    </source>
</evidence>
<evidence type="ECO:0000256" key="11">
    <source>
        <dbReference type="RuleBase" id="RU000587"/>
    </source>
</evidence>
<comment type="caution">
    <text evidence="12">The sequence shown here is derived from an EMBL/GenBank/DDBJ whole genome shotgun (WGS) entry which is preliminary data.</text>
</comment>
<evidence type="ECO:0000313" key="13">
    <source>
        <dbReference type="Proteomes" id="UP000821656"/>
    </source>
</evidence>
<reference evidence="12" key="1">
    <citation type="submission" date="2020-05" db="EMBL/GenBank/DDBJ databases">
        <title>Genomic insights into acetone-butanol-ethanol (ABE) fermentation by sequencing solventogenic clostridia strains.</title>
        <authorList>
            <person name="Brown S."/>
        </authorList>
    </citation>
    <scope>NUCLEOTIDE SEQUENCE</scope>
    <source>
        <strain evidence="12">DJ126</strain>
    </source>
</reference>
<dbReference type="PANTHER" id="PTHR11468:SF3">
    <property type="entry name" value="GLYCOGEN PHOSPHORYLASE, LIVER FORM"/>
    <property type="match status" value="1"/>
</dbReference>
<evidence type="ECO:0000256" key="1">
    <source>
        <dbReference type="ARBA" id="ARBA00001275"/>
    </source>
</evidence>
<dbReference type="Proteomes" id="UP000821656">
    <property type="component" value="Unassembled WGS sequence"/>
</dbReference>
<proteinExistence type="inferred from homology"/>
<comment type="similarity">
    <text evidence="3 11">Belongs to the glycogen phosphorylase family.</text>
</comment>
<dbReference type="GO" id="GO:0008184">
    <property type="term" value="F:glycogen phosphorylase activity"/>
    <property type="evidence" value="ECO:0007669"/>
    <property type="project" value="InterPro"/>
</dbReference>
<dbReference type="Gene3D" id="3.40.50.2000">
    <property type="entry name" value="Glycogen Phosphorylase B"/>
    <property type="match status" value="2"/>
</dbReference>
<dbReference type="RefSeq" id="WP_077303876.1">
    <property type="nucleotide sequence ID" value="NZ_CP016090.1"/>
</dbReference>
<evidence type="ECO:0000256" key="9">
    <source>
        <dbReference type="ARBA" id="ARBA00025174"/>
    </source>
</evidence>
<keyword evidence="4" id="KW-0021">Allosteric enzyme</keyword>
<comment type="function">
    <text evidence="9">Phosphorylase is an important allosteric enzyme in carbohydrate metabolism. Enzymes from different sources differ in their regulatory mechanisms and in their natural substrates. However, all known phosphorylases share catalytic and structural properties.</text>
</comment>
<dbReference type="InterPro" id="IPR011833">
    <property type="entry name" value="Glycg_phsphrylas"/>
</dbReference>
<accession>A0A9Q5GGH2</accession>
<dbReference type="SUPFAM" id="SSF53756">
    <property type="entry name" value="UDP-Glycosyltransferase/glycogen phosphorylase"/>
    <property type="match status" value="1"/>
</dbReference>
<gene>
    <name evidence="12" type="ORF">DFH45_001706</name>
</gene>
<feature type="modified residue" description="N6-(pyridoxal phosphate)lysine" evidence="10">
    <location>
        <position position="605"/>
    </location>
</feature>
<evidence type="ECO:0000256" key="10">
    <source>
        <dbReference type="PIRSR" id="PIRSR000460-1"/>
    </source>
</evidence>
<organism evidence="12 13">
    <name type="scientific">Clostridium beijerinckii</name>
    <name type="common">Clostridium MP</name>
    <dbReference type="NCBI Taxonomy" id="1520"/>
    <lineage>
        <taxon>Bacteria</taxon>
        <taxon>Bacillati</taxon>
        <taxon>Bacillota</taxon>
        <taxon>Clostridia</taxon>
        <taxon>Eubacteriales</taxon>
        <taxon>Clostridiaceae</taxon>
        <taxon>Clostridium</taxon>
    </lineage>
</organism>
<dbReference type="EC" id="2.4.1.1" evidence="11"/>
<evidence type="ECO:0000256" key="2">
    <source>
        <dbReference type="ARBA" id="ARBA00001933"/>
    </source>
</evidence>
<dbReference type="AlphaFoldDB" id="A0A9Q5GGH2"/>
<dbReference type="PIRSF" id="PIRSF000460">
    <property type="entry name" value="Pprylas_GlgP"/>
    <property type="match status" value="1"/>
</dbReference>
<dbReference type="Pfam" id="PF00343">
    <property type="entry name" value="Phosphorylase"/>
    <property type="match status" value="1"/>
</dbReference>
<dbReference type="PROSITE" id="PS00102">
    <property type="entry name" value="PHOSPHORYLASE"/>
    <property type="match status" value="1"/>
</dbReference>
<evidence type="ECO:0000313" key="12">
    <source>
        <dbReference type="EMBL" id="NRV08743.1"/>
    </source>
</evidence>
<dbReference type="GO" id="GO:0005737">
    <property type="term" value="C:cytoplasm"/>
    <property type="evidence" value="ECO:0007669"/>
    <property type="project" value="TreeGrafter"/>
</dbReference>
<keyword evidence="6 11" id="KW-0808">Transferase</keyword>
<protein>
    <recommendedName>
        <fullName evidence="11">Alpha-1,4 glucan phosphorylase</fullName>
        <ecNumber evidence="11">2.4.1.1</ecNumber>
    </recommendedName>
</protein>
<sequence>MLEKNLNEILKKRFNKIVREASNEEIYLALLELTKGTIKKKSVNRGKRKLYYISAEFLIGKLLSNNLINLGLYEDVKDALTKNGKELAEIEEIELEPSLGNGGLGRLAACFIDSIATLGLNGDGVGLNYHFGLFKQVFEDHKQKAVKNPWITSESWLNKSDIKFEVPFAGFTVISTLYDIDVTGYDQELSNKLRLFDVDTIDETLVKEGIDFDKEDIKKNLTLFLYPDDSDEAGRLLRIYQQYFMVSNAAQLILLEADRNGYDLHKLHEHVVVQINDTHPSMVIPELIRLLGERGIPMSEAIEIVSKTCAYTNHTILAEALEKWPIAYLQKVVPHLLPIIRELDNQVKLKFKDEKVAIIDKDMRVHMAHMDIHYGYSVNGVATLHTDILKEEELKPFYDIYPEKFNNKTNGITFRRWLIHCNNKLANYISELIGDGYKKDAAKLEELDKFINDKIVLSKIGEIKKENKIALKEYLKETQGVEIDENSIFDIQIKRLHEYKRQQMNVLYIIYKYLDIKKGNNPTTPITMIFGAKAAPAYVIAQDIIHTILCLQEIINNDPEVNKYLKVIMVENYNVTKASKLIPACDVSEQISLASKEASGTGNMKFMLNGALTLGTEDGANVEIHELVGVENIYIFGESSEKVIEHYKNADYVSNEFYKKPEIKKLVDFIISDEMIKVGDEENLTRLHKELVNKDWFMTLLDVQDYINTKDMVFKDYEDREAWNKKVLMNISKAGFFSSDRTIAQYNEDIWKL</sequence>
<keyword evidence="8 11" id="KW-0119">Carbohydrate metabolism</keyword>
<dbReference type="InterPro" id="IPR000811">
    <property type="entry name" value="Glyco_trans_35"/>
</dbReference>
<keyword evidence="5 11" id="KW-0328">Glycosyltransferase</keyword>
<evidence type="ECO:0000256" key="8">
    <source>
        <dbReference type="ARBA" id="ARBA00023277"/>
    </source>
</evidence>
<evidence type="ECO:0000256" key="5">
    <source>
        <dbReference type="ARBA" id="ARBA00022676"/>
    </source>
</evidence>
<evidence type="ECO:0000256" key="6">
    <source>
        <dbReference type="ARBA" id="ARBA00022679"/>
    </source>
</evidence>
<dbReference type="PANTHER" id="PTHR11468">
    <property type="entry name" value="GLYCOGEN PHOSPHORYLASE"/>
    <property type="match status" value="1"/>
</dbReference>
<evidence type="ECO:0000256" key="3">
    <source>
        <dbReference type="ARBA" id="ARBA00006047"/>
    </source>
</evidence>
<name>A0A9Q5GGH2_CLOBE</name>
<dbReference type="FunFam" id="3.40.50.2000:FF:000003">
    <property type="entry name" value="Alpha-1,4 glucan phosphorylase"/>
    <property type="match status" value="1"/>
</dbReference>
<keyword evidence="7 10" id="KW-0663">Pyridoxal phosphate</keyword>
<comment type="function">
    <text evidence="11">Allosteric enzyme that catalyzes the rate-limiting step in glycogen catabolism, the phosphorolytic cleavage of glycogen to produce glucose-1-phosphate, and plays a central role in maintaining cellular and organismal glucose homeostasis.</text>
</comment>
<evidence type="ECO:0000256" key="4">
    <source>
        <dbReference type="ARBA" id="ARBA00022533"/>
    </source>
</evidence>
<dbReference type="EMBL" id="JABSXK010000001">
    <property type="protein sequence ID" value="NRV08743.1"/>
    <property type="molecule type" value="Genomic_DNA"/>
</dbReference>
<dbReference type="InterPro" id="IPR035090">
    <property type="entry name" value="Pyridoxal_P_attach_site"/>
</dbReference>
<dbReference type="GO" id="GO:0030170">
    <property type="term" value="F:pyridoxal phosphate binding"/>
    <property type="evidence" value="ECO:0007669"/>
    <property type="project" value="InterPro"/>
</dbReference>
<dbReference type="GO" id="GO:0005980">
    <property type="term" value="P:glycogen catabolic process"/>
    <property type="evidence" value="ECO:0007669"/>
    <property type="project" value="TreeGrafter"/>
</dbReference>